<dbReference type="Gene3D" id="3.40.50.10890">
    <property type="match status" value="1"/>
</dbReference>
<dbReference type="Pfam" id="PF07521">
    <property type="entry name" value="RMMBL"/>
    <property type="match status" value="1"/>
</dbReference>
<keyword evidence="1" id="KW-0378">Hydrolase</keyword>
<feature type="domain" description="Metallo-beta-lactamase" evidence="2">
    <location>
        <begin position="13"/>
        <end position="253"/>
    </location>
</feature>
<dbReference type="EMBL" id="LGTQ01000005">
    <property type="protein sequence ID" value="KPM49904.1"/>
    <property type="molecule type" value="Genomic_DNA"/>
</dbReference>
<evidence type="ECO:0000259" key="2">
    <source>
        <dbReference type="SMART" id="SM00849"/>
    </source>
</evidence>
<evidence type="ECO:0000259" key="3">
    <source>
        <dbReference type="SMART" id="SM01027"/>
    </source>
</evidence>
<dbReference type="Pfam" id="PF00753">
    <property type="entry name" value="Lactamase_B"/>
    <property type="match status" value="1"/>
</dbReference>
<dbReference type="STRING" id="1605367.AFM12_04870"/>
<dbReference type="CDD" id="cd16295">
    <property type="entry name" value="TTHA0252-CPSF-like_MBL-fold"/>
    <property type="match status" value="1"/>
</dbReference>
<dbReference type="SMART" id="SM00849">
    <property type="entry name" value="Lactamase_B"/>
    <property type="match status" value="1"/>
</dbReference>
<dbReference type="GO" id="GO:0004521">
    <property type="term" value="F:RNA endonuclease activity"/>
    <property type="evidence" value="ECO:0007669"/>
    <property type="project" value="TreeGrafter"/>
</dbReference>
<dbReference type="InterPro" id="IPR036866">
    <property type="entry name" value="RibonucZ/Hydroxyglut_hydro"/>
</dbReference>
<dbReference type="InterPro" id="IPR022712">
    <property type="entry name" value="Beta_Casp"/>
</dbReference>
<dbReference type="InterPro" id="IPR050698">
    <property type="entry name" value="MBL"/>
</dbReference>
<dbReference type="Proteomes" id="UP000050454">
    <property type="component" value="Unassembled WGS sequence"/>
</dbReference>
<evidence type="ECO:0000256" key="1">
    <source>
        <dbReference type="ARBA" id="ARBA00022801"/>
    </source>
</evidence>
<evidence type="ECO:0000313" key="5">
    <source>
        <dbReference type="Proteomes" id="UP000050454"/>
    </source>
</evidence>
<comment type="caution">
    <text evidence="4">The sequence shown here is derived from an EMBL/GenBank/DDBJ whole genome shotgun (WGS) entry which is preliminary data.</text>
</comment>
<dbReference type="PANTHER" id="PTHR11203">
    <property type="entry name" value="CLEAVAGE AND POLYADENYLATION SPECIFICITY FACTOR FAMILY MEMBER"/>
    <property type="match status" value="1"/>
</dbReference>
<dbReference type="Pfam" id="PF10996">
    <property type="entry name" value="Beta-Casp"/>
    <property type="match status" value="1"/>
</dbReference>
<keyword evidence="5" id="KW-1185">Reference proteome</keyword>
<accession>A0A0P7C6H3</accession>
<dbReference type="InterPro" id="IPR011108">
    <property type="entry name" value="RMMBL"/>
</dbReference>
<gene>
    <name evidence="4" type="ORF">AFM12_04870</name>
</gene>
<evidence type="ECO:0000313" key="4">
    <source>
        <dbReference type="EMBL" id="KPM49904.1"/>
    </source>
</evidence>
<dbReference type="SMART" id="SM01027">
    <property type="entry name" value="Beta-Casp"/>
    <property type="match status" value="1"/>
</dbReference>
<reference evidence="4 5" key="1">
    <citation type="submission" date="2015-07" db="EMBL/GenBank/DDBJ databases">
        <title>The draft genome sequence of Leadbetterella sp. JN14-9.</title>
        <authorList>
            <person name="Liu Y."/>
            <person name="Du J."/>
            <person name="Shao Z."/>
        </authorList>
    </citation>
    <scope>NUCLEOTIDE SEQUENCE [LARGE SCALE GENOMIC DNA]</scope>
    <source>
        <strain evidence="4 5">JN14-9</strain>
    </source>
</reference>
<sequence length="470" mass="53328">MKLSFFGAARQVTGSMFLLELDDYRILIDCGTDLDSSKEEREMEYGMFPFDASMINLVLLTHAHIDHSGQIPNLYREGYEGQVLCSEPTVDLAEILLYDSAGLHQRRIKKIQKSGKLSKKYKSIETEPLYMSNHVKIAIDNFVPLAFNRRFKFKDNAWVTFIPAGHLLGAAHILIEYEKDGGIESICFSGDVGRKNYPLLSDPDPVPEVDYLVCETTYGQRRHSDQDDPVDKLKQIIQENCIDKPGRIIIPSFSVGRTQALLYTLNKLYESQGIKPIKVFTDSPLARSSTEIHEKYSRYLNEEAREFKELEEGLFDFENLHYLKSSKESAAVSSHSEPCIIISSSGMVQGGRVEHHVAENIENSYATILFIGYTTENTLGAKLRSKDIKELVIKGARKEVNANIISTDVFSGHGDLDDLIDFIDQQDPEKLKKVFLVHGETDSMLNFKSIIEEKGFKNIEMPDWGEQFEL</sequence>
<dbReference type="OrthoDB" id="9803916at2"/>
<protein>
    <submittedName>
        <fullName evidence="4">Metallo-beta-lactamase</fullName>
    </submittedName>
</protein>
<dbReference type="SUPFAM" id="SSF56281">
    <property type="entry name" value="Metallo-hydrolase/oxidoreductase"/>
    <property type="match status" value="1"/>
</dbReference>
<dbReference type="PANTHER" id="PTHR11203:SF37">
    <property type="entry name" value="INTEGRATOR COMPLEX SUBUNIT 11"/>
    <property type="match status" value="1"/>
</dbReference>
<feature type="domain" description="Beta-Casp" evidence="3">
    <location>
        <begin position="258"/>
        <end position="383"/>
    </location>
</feature>
<dbReference type="AlphaFoldDB" id="A0A0P7C6H3"/>
<dbReference type="Gene3D" id="3.60.15.10">
    <property type="entry name" value="Ribonuclease Z/Hydroxyacylglutathione hydrolase-like"/>
    <property type="match status" value="1"/>
</dbReference>
<organism evidence="4 5">
    <name type="scientific">Jiulongibacter sediminis</name>
    <dbReference type="NCBI Taxonomy" id="1605367"/>
    <lineage>
        <taxon>Bacteria</taxon>
        <taxon>Pseudomonadati</taxon>
        <taxon>Bacteroidota</taxon>
        <taxon>Cytophagia</taxon>
        <taxon>Cytophagales</taxon>
        <taxon>Leadbetterellaceae</taxon>
        <taxon>Jiulongibacter</taxon>
    </lineage>
</organism>
<dbReference type="RefSeq" id="WP_055144436.1">
    <property type="nucleotide sequence ID" value="NZ_JXSZ01000005.1"/>
</dbReference>
<dbReference type="InterPro" id="IPR001279">
    <property type="entry name" value="Metallo-B-lactamas"/>
</dbReference>
<name>A0A0P7C6H3_9BACT</name>
<dbReference type="GO" id="GO:0016787">
    <property type="term" value="F:hydrolase activity"/>
    <property type="evidence" value="ECO:0007669"/>
    <property type="project" value="UniProtKB-KW"/>
</dbReference>
<dbReference type="PATRIC" id="fig|1605367.3.peg.2324"/>
<proteinExistence type="predicted"/>